<feature type="region of interest" description="Disordered" evidence="1">
    <location>
        <begin position="116"/>
        <end position="151"/>
    </location>
</feature>
<dbReference type="Pfam" id="PF10387">
    <property type="entry name" value="DUF2442"/>
    <property type="match status" value="1"/>
</dbReference>
<dbReference type="InterPro" id="IPR018841">
    <property type="entry name" value="DUF2442"/>
</dbReference>
<sequence length="151" mass="16239">MAEYDASALERAIESAREAGQARQLAGPLAERVRYDGRSRTLVIYLNTGYGVMIPVRSLQGLAGATSQQLREVTFSPSRTGIRFPALDAVFSLDGLLKGIFGTERWMQDLRTAAAKGGSARSAAKINAARANGKKGGRPRKQQPHLVVAPE</sequence>
<proteinExistence type="predicted"/>
<reference evidence="2 3" key="2">
    <citation type="journal article" date="2003" name="DNA Res.">
        <title>Complete genome structure of Gloeobacter violaceus PCC 7421, a cyanobacterium that lacks thylakoids (supplement).</title>
        <authorList>
            <person name="Nakamura Y."/>
            <person name="Kaneko T."/>
            <person name="Sato S."/>
            <person name="Mimuro M."/>
            <person name="Miyashita H."/>
            <person name="Tsuchiya T."/>
            <person name="Sasamoto S."/>
            <person name="Watanabe A."/>
            <person name="Kawashima K."/>
            <person name="Kishida Y."/>
            <person name="Kiyokawa C."/>
            <person name="Kohara M."/>
            <person name="Matsumoto M."/>
            <person name="Matsuno A."/>
            <person name="Nakazaki N."/>
            <person name="Shimpo S."/>
            <person name="Takeuchi C."/>
            <person name="Yamada M."/>
            <person name="Tabata S."/>
        </authorList>
    </citation>
    <scope>NUCLEOTIDE SEQUENCE [LARGE SCALE GENOMIC DNA]</scope>
    <source>
        <strain evidence="3">ATCC 29082 / PCC 7421</strain>
    </source>
</reference>
<evidence type="ECO:0000313" key="2">
    <source>
        <dbReference type="EMBL" id="BAC89062.1"/>
    </source>
</evidence>
<accession>Q7NLK2</accession>
<keyword evidence="3" id="KW-1185">Reference proteome</keyword>
<gene>
    <name evidence="2" type="ordered locus">glr1121</name>
</gene>
<name>Q7NLK2_GLOVI</name>
<evidence type="ECO:0000313" key="3">
    <source>
        <dbReference type="Proteomes" id="UP000000557"/>
    </source>
</evidence>
<feature type="compositionally biased region" description="Basic residues" evidence="1">
    <location>
        <begin position="132"/>
        <end position="143"/>
    </location>
</feature>
<dbReference type="PhylomeDB" id="Q7NLK2"/>
<dbReference type="InParanoid" id="Q7NLK2"/>
<dbReference type="STRING" id="251221.gene:10758600"/>
<dbReference type="RefSeq" id="WP_011141121.1">
    <property type="nucleotide sequence ID" value="NC_005125.1"/>
</dbReference>
<dbReference type="OrthoDB" id="8563470at2"/>
<feature type="compositionally biased region" description="Low complexity" evidence="1">
    <location>
        <begin position="116"/>
        <end position="131"/>
    </location>
</feature>
<evidence type="ECO:0000256" key="1">
    <source>
        <dbReference type="SAM" id="MobiDB-lite"/>
    </source>
</evidence>
<protein>
    <submittedName>
        <fullName evidence="2">Glr1121 protein</fullName>
    </submittedName>
</protein>
<dbReference type="Gene3D" id="3.30.2020.40">
    <property type="entry name" value="Uncharacterised protein PF10387, DUF2442"/>
    <property type="match status" value="1"/>
</dbReference>
<dbReference type="PATRIC" id="fig|251221.4.peg.1146"/>
<reference evidence="2 3" key="1">
    <citation type="journal article" date="2003" name="DNA Res.">
        <title>Complete genome structure of Gloeobacter violaceus PCC 7421, a cyanobacterium that lacks thylakoids.</title>
        <authorList>
            <person name="Nakamura Y."/>
            <person name="Kaneko T."/>
            <person name="Sato S."/>
            <person name="Mimuro M."/>
            <person name="Miyashita H."/>
            <person name="Tsuchiya T."/>
            <person name="Sasamoto S."/>
            <person name="Watanabe A."/>
            <person name="Kawashima K."/>
            <person name="Kishida Y."/>
            <person name="Kiyokawa C."/>
            <person name="Kohara M."/>
            <person name="Matsumoto M."/>
            <person name="Matsuno A."/>
            <person name="Nakazaki N."/>
            <person name="Shimpo S."/>
            <person name="Takeuchi C."/>
            <person name="Yamada M."/>
            <person name="Tabata S."/>
        </authorList>
    </citation>
    <scope>NUCLEOTIDE SEQUENCE [LARGE SCALE GENOMIC DNA]</scope>
    <source>
        <strain evidence="3">ATCC 29082 / PCC 7421</strain>
    </source>
</reference>
<dbReference type="EMBL" id="BA000045">
    <property type="protein sequence ID" value="BAC89062.1"/>
    <property type="molecule type" value="Genomic_DNA"/>
</dbReference>
<dbReference type="eggNOG" id="ENOG5032S4D">
    <property type="taxonomic scope" value="Bacteria"/>
</dbReference>
<dbReference type="AlphaFoldDB" id="Q7NLK2"/>
<dbReference type="HOGENOM" id="CLU_144125_1_0_3"/>
<organism evidence="2 3">
    <name type="scientific">Gloeobacter violaceus (strain ATCC 29082 / PCC 7421)</name>
    <dbReference type="NCBI Taxonomy" id="251221"/>
    <lineage>
        <taxon>Bacteria</taxon>
        <taxon>Bacillati</taxon>
        <taxon>Cyanobacteriota</taxon>
        <taxon>Cyanophyceae</taxon>
        <taxon>Gloeobacterales</taxon>
        <taxon>Gloeobacteraceae</taxon>
        <taxon>Gloeobacter</taxon>
    </lineage>
</organism>
<dbReference type="Proteomes" id="UP000000557">
    <property type="component" value="Chromosome"/>
</dbReference>
<dbReference type="KEGG" id="gvi:glr1121"/>
<dbReference type="EnsemblBacteria" id="BAC89062">
    <property type="protein sequence ID" value="BAC89062"/>
    <property type="gene ID" value="BAC89062"/>
</dbReference>